<name>F8B4S4_9ACTN</name>
<dbReference type="AlphaFoldDB" id="F8B4S4"/>
<dbReference type="Pfam" id="PF00534">
    <property type="entry name" value="Glycos_transf_1"/>
    <property type="match status" value="1"/>
</dbReference>
<evidence type="ECO:0000313" key="5">
    <source>
        <dbReference type="Proteomes" id="UP000001549"/>
    </source>
</evidence>
<dbReference type="Proteomes" id="UP000001549">
    <property type="component" value="Chromosome"/>
</dbReference>
<dbReference type="PANTHER" id="PTHR45947:SF3">
    <property type="entry name" value="SULFOQUINOVOSYL TRANSFERASE SQD2"/>
    <property type="match status" value="1"/>
</dbReference>
<evidence type="ECO:0000256" key="1">
    <source>
        <dbReference type="ARBA" id="ARBA00022679"/>
    </source>
</evidence>
<organism evidence="4 5">
    <name type="scientific">Candidatus Protofrankia datiscae</name>
    <dbReference type="NCBI Taxonomy" id="2716812"/>
    <lineage>
        <taxon>Bacteria</taxon>
        <taxon>Bacillati</taxon>
        <taxon>Actinomycetota</taxon>
        <taxon>Actinomycetes</taxon>
        <taxon>Frankiales</taxon>
        <taxon>Frankiaceae</taxon>
        <taxon>Protofrankia</taxon>
    </lineage>
</organism>
<dbReference type="STRING" id="656024.FsymDg_1680"/>
<gene>
    <name evidence="4" type="ordered locus">FsymDg_1680</name>
</gene>
<keyword evidence="5" id="KW-1185">Reference proteome</keyword>
<keyword evidence="1 4" id="KW-0808">Transferase</keyword>
<evidence type="ECO:0000256" key="2">
    <source>
        <dbReference type="SAM" id="MobiDB-lite"/>
    </source>
</evidence>
<dbReference type="Gene3D" id="3.40.50.2000">
    <property type="entry name" value="Glycogen Phosphorylase B"/>
    <property type="match status" value="2"/>
</dbReference>
<sequence length="423" mass="45324">MSCTGWLGWRVGAVNSKCFSSTMRNMKNSMRRDRPAERTSPIGDVLLLAPSRGRGGGIERYLATLEQAVDRSGAQVHRVDLLSPGRRPTLAAKAAFAARALVAARRYAPVRCLLVGHPGLLPVAVAVAALARPRRSFVVFHGTDIWGTSLLRRTYLTRLARARPLTVSSFSAGALLPLGVPVVLPPGIDPRWRQTLEETPRLAGVDGQPVVLSVFRLSEWRQKGLPELAKAIQQVRRGLGAVRLVVAGQGPAPSDLIHFLDRFDDAELRVSPSDAELAKLYAAADLFALCTRTSVRPPCSGEGFGIVLAEAQLAGCPVVAPFSGGSADAYVARVTGWSPTDESAEALAAVVLQLLSDRDCLAEAGERAQEWARTVTDPDAYAEQTCRILLGRDRPSGVMPLPRSVPRPRDASAGQAADPMPSR</sequence>
<dbReference type="eggNOG" id="COG0438">
    <property type="taxonomic scope" value="Bacteria"/>
</dbReference>
<dbReference type="PANTHER" id="PTHR45947">
    <property type="entry name" value="SULFOQUINOVOSYL TRANSFERASE SQD2"/>
    <property type="match status" value="1"/>
</dbReference>
<dbReference type="KEGG" id="fsy:FsymDg_1680"/>
<reference evidence="4 5" key="1">
    <citation type="submission" date="2011-05" db="EMBL/GenBank/DDBJ databases">
        <title>Complete sequence of chromosome of Frankia symbiont of Datisca glomerata.</title>
        <authorList>
            <consortium name="US DOE Joint Genome Institute"/>
            <person name="Lucas S."/>
            <person name="Han J."/>
            <person name="Lapidus A."/>
            <person name="Cheng J.-F."/>
            <person name="Goodwin L."/>
            <person name="Pitluck S."/>
            <person name="Peters L."/>
            <person name="Mikhailova N."/>
            <person name="Chertkov O."/>
            <person name="Teshima H."/>
            <person name="Han C."/>
            <person name="Tapia R."/>
            <person name="Land M."/>
            <person name="Hauser L."/>
            <person name="Kyrpides N."/>
            <person name="Ivanova N."/>
            <person name="Pagani I."/>
            <person name="Berry A."/>
            <person name="Pawlowski K."/>
            <person name="Persson T."/>
            <person name="Vanden Heuvel B."/>
            <person name="Benson D."/>
            <person name="Woyke T."/>
        </authorList>
    </citation>
    <scope>NUCLEOTIDE SEQUENCE [LARGE SCALE GENOMIC DNA]</scope>
    <source>
        <strain evidence="5">4085684</strain>
    </source>
</reference>
<dbReference type="CDD" id="cd03801">
    <property type="entry name" value="GT4_PimA-like"/>
    <property type="match status" value="1"/>
</dbReference>
<dbReference type="HOGENOM" id="CLU_648525_0_0_11"/>
<dbReference type="SUPFAM" id="SSF53756">
    <property type="entry name" value="UDP-Glycosyltransferase/glycogen phosphorylase"/>
    <property type="match status" value="1"/>
</dbReference>
<accession>F8B4S4</accession>
<evidence type="ECO:0000259" key="3">
    <source>
        <dbReference type="Pfam" id="PF00534"/>
    </source>
</evidence>
<dbReference type="EMBL" id="CP002801">
    <property type="protein sequence ID" value="AEH09132.1"/>
    <property type="molecule type" value="Genomic_DNA"/>
</dbReference>
<evidence type="ECO:0000313" key="4">
    <source>
        <dbReference type="EMBL" id="AEH09132.1"/>
    </source>
</evidence>
<dbReference type="InterPro" id="IPR050194">
    <property type="entry name" value="Glycosyltransferase_grp1"/>
</dbReference>
<protein>
    <submittedName>
        <fullName evidence="4">Glycosyl transferase group 1</fullName>
    </submittedName>
</protein>
<proteinExistence type="predicted"/>
<feature type="region of interest" description="Disordered" evidence="2">
    <location>
        <begin position="393"/>
        <end position="423"/>
    </location>
</feature>
<feature type="domain" description="Glycosyl transferase family 1" evidence="3">
    <location>
        <begin position="206"/>
        <end position="371"/>
    </location>
</feature>
<dbReference type="InterPro" id="IPR001296">
    <property type="entry name" value="Glyco_trans_1"/>
</dbReference>
<dbReference type="GO" id="GO:0016758">
    <property type="term" value="F:hexosyltransferase activity"/>
    <property type="evidence" value="ECO:0007669"/>
    <property type="project" value="TreeGrafter"/>
</dbReference>